<feature type="transmembrane region" description="Helical" evidence="2">
    <location>
        <begin position="259"/>
        <end position="278"/>
    </location>
</feature>
<feature type="transmembrane region" description="Helical" evidence="2">
    <location>
        <begin position="228"/>
        <end position="247"/>
    </location>
</feature>
<proteinExistence type="predicted"/>
<reference evidence="3 4" key="1">
    <citation type="submission" date="2011-05" db="EMBL/GenBank/DDBJ databases">
        <title>Complete sequence of chromosome of Frankia symbiont of Datisca glomerata.</title>
        <authorList>
            <consortium name="US DOE Joint Genome Institute"/>
            <person name="Lucas S."/>
            <person name="Han J."/>
            <person name="Lapidus A."/>
            <person name="Cheng J.-F."/>
            <person name="Goodwin L."/>
            <person name="Pitluck S."/>
            <person name="Peters L."/>
            <person name="Mikhailova N."/>
            <person name="Chertkov O."/>
            <person name="Teshima H."/>
            <person name="Han C."/>
            <person name="Tapia R."/>
            <person name="Land M."/>
            <person name="Hauser L."/>
            <person name="Kyrpides N."/>
            <person name="Ivanova N."/>
            <person name="Pagani I."/>
            <person name="Berry A."/>
            <person name="Pawlowski K."/>
            <person name="Persson T."/>
            <person name="Vanden Heuvel B."/>
            <person name="Benson D."/>
            <person name="Woyke T."/>
        </authorList>
    </citation>
    <scope>NUCLEOTIDE SEQUENCE [LARGE SCALE GENOMIC DNA]</scope>
    <source>
        <strain evidence="4">4085684</strain>
    </source>
</reference>
<organism evidence="3 4">
    <name type="scientific">Candidatus Protofrankia datiscae</name>
    <dbReference type="NCBI Taxonomy" id="2716812"/>
    <lineage>
        <taxon>Bacteria</taxon>
        <taxon>Bacillati</taxon>
        <taxon>Actinomycetota</taxon>
        <taxon>Actinomycetes</taxon>
        <taxon>Frankiales</taxon>
        <taxon>Frankiaceae</taxon>
        <taxon>Protofrankia</taxon>
    </lineage>
</organism>
<feature type="transmembrane region" description="Helical" evidence="2">
    <location>
        <begin position="529"/>
        <end position="548"/>
    </location>
</feature>
<feature type="region of interest" description="Disordered" evidence="1">
    <location>
        <begin position="382"/>
        <end position="422"/>
    </location>
</feature>
<gene>
    <name evidence="3" type="ordered locus">FsymDg_3232</name>
</gene>
<feature type="transmembrane region" description="Helical" evidence="2">
    <location>
        <begin position="480"/>
        <end position="508"/>
    </location>
</feature>
<evidence type="ECO:0000313" key="4">
    <source>
        <dbReference type="Proteomes" id="UP000001549"/>
    </source>
</evidence>
<dbReference type="RefSeq" id="WP_013874433.1">
    <property type="nucleotide sequence ID" value="NC_015656.1"/>
</dbReference>
<dbReference type="Proteomes" id="UP000001549">
    <property type="component" value="Chromosome"/>
</dbReference>
<sequence length="549" mass="56706">MTAQPAAADAPAVADTLVATAETAAADTLVATAVSAVAGAAVATTAPAVAVPQRPVAAGGLRMLGEFTGSGLRGQVFLARRRDGQVITLTGLLRHIVDAADGSRDIPAIARRVRAVSGRAVSADDVVYLLATKLIPLGVIADGHGATATPRATPLLGLAGRRTLVPEPAVDTLARLLAPLFRPVVVTGVLAALVIVDAWLFTSLFTSAGAGTGIGADSGVDARIHHVLASPALILTVLGGTLASMIFHECGHAAACHYGGGRPGVIGCGIYLLWPALYTDVTDAYRLDRAGRLRTDLGGVYFNAIVIVGLGTAYAISGADTLAVIVLLVHLEAFQQLVPVVRLDGYYILSDLAGVPDLFARIGPVLSTRLYQARERCRRWAHTEGGRHRRRGRHHDRIRSLTRGRARSQSRQRGSGQAPDPRVAALTHRAQRTITVWVLVVAPLLATNLVLIIMIAPSVVARCVDAVRDRAGLVAHAAGAGQPAAMIADALGVVVLVLPAVGIVFLLSRLAGAGVRAAVAIGRGGPGRALAAGLGMIVVIGAVLTSWLR</sequence>
<dbReference type="KEGG" id="fsy:FsymDg_3232"/>
<dbReference type="eggNOG" id="COG1994">
    <property type="taxonomic scope" value="Bacteria"/>
</dbReference>
<keyword evidence="2" id="KW-0812">Transmembrane</keyword>
<dbReference type="AlphaFoldDB" id="F8AZ70"/>
<feature type="transmembrane region" description="Helical" evidence="2">
    <location>
        <begin position="436"/>
        <end position="460"/>
    </location>
</feature>
<evidence type="ECO:0008006" key="5">
    <source>
        <dbReference type="Google" id="ProtNLM"/>
    </source>
</evidence>
<feature type="transmembrane region" description="Helical" evidence="2">
    <location>
        <begin position="298"/>
        <end position="329"/>
    </location>
</feature>
<name>F8AZ70_9ACTN</name>
<protein>
    <recommendedName>
        <fullName evidence="5">Peptidase M50</fullName>
    </recommendedName>
</protein>
<dbReference type="HOGENOM" id="CLU_524541_0_0_11"/>
<keyword evidence="4" id="KW-1185">Reference proteome</keyword>
<feature type="compositionally biased region" description="Basic residues" evidence="1">
    <location>
        <begin position="387"/>
        <end position="410"/>
    </location>
</feature>
<dbReference type="STRING" id="656024.FsymDg_3232"/>
<evidence type="ECO:0000313" key="3">
    <source>
        <dbReference type="EMBL" id="AEH10538.1"/>
    </source>
</evidence>
<accession>F8AZ70</accession>
<feature type="transmembrane region" description="Helical" evidence="2">
    <location>
        <begin position="184"/>
        <end position="208"/>
    </location>
</feature>
<evidence type="ECO:0000256" key="2">
    <source>
        <dbReference type="SAM" id="Phobius"/>
    </source>
</evidence>
<dbReference type="EMBL" id="CP002801">
    <property type="protein sequence ID" value="AEH10538.1"/>
    <property type="molecule type" value="Genomic_DNA"/>
</dbReference>
<keyword evidence="2" id="KW-1133">Transmembrane helix</keyword>
<keyword evidence="2" id="KW-0472">Membrane</keyword>
<evidence type="ECO:0000256" key="1">
    <source>
        <dbReference type="SAM" id="MobiDB-lite"/>
    </source>
</evidence>